<dbReference type="Pfam" id="PF07610">
    <property type="entry name" value="DUF1573"/>
    <property type="match status" value="1"/>
</dbReference>
<name>A0A9D1YZG1_9BACT</name>
<evidence type="ECO:0000313" key="2">
    <source>
        <dbReference type="Proteomes" id="UP000886844"/>
    </source>
</evidence>
<protein>
    <submittedName>
        <fullName evidence="1">DUF1573 domain-containing protein</fullName>
    </submittedName>
</protein>
<gene>
    <name evidence="1" type="ORF">H9828_04475</name>
</gene>
<dbReference type="Proteomes" id="UP000886844">
    <property type="component" value="Unassembled WGS sequence"/>
</dbReference>
<sequence length="72" mass="8266">MKPNGSPIQHYYPILEGEELWIAYGIWNTDKNPLVISEIQTSYGCIVADEGKRIIPPGHDERLTFRYDSSKN</sequence>
<organism evidence="1 2">
    <name type="scientific">Candidatus Alistipes intestinigallinarum</name>
    <dbReference type="NCBI Taxonomy" id="2838440"/>
    <lineage>
        <taxon>Bacteria</taxon>
        <taxon>Pseudomonadati</taxon>
        <taxon>Bacteroidota</taxon>
        <taxon>Bacteroidia</taxon>
        <taxon>Bacteroidales</taxon>
        <taxon>Rikenellaceae</taxon>
        <taxon>Alistipes</taxon>
    </lineage>
</organism>
<dbReference type="AlphaFoldDB" id="A0A9D1YZG1"/>
<evidence type="ECO:0000313" key="1">
    <source>
        <dbReference type="EMBL" id="HIY68654.1"/>
    </source>
</evidence>
<reference evidence="1" key="1">
    <citation type="journal article" date="2021" name="PeerJ">
        <title>Extensive microbial diversity within the chicken gut microbiome revealed by metagenomics and culture.</title>
        <authorList>
            <person name="Gilroy R."/>
            <person name="Ravi A."/>
            <person name="Getino M."/>
            <person name="Pursley I."/>
            <person name="Horton D.L."/>
            <person name="Alikhan N.F."/>
            <person name="Baker D."/>
            <person name="Gharbi K."/>
            <person name="Hall N."/>
            <person name="Watson M."/>
            <person name="Adriaenssens E.M."/>
            <person name="Foster-Nyarko E."/>
            <person name="Jarju S."/>
            <person name="Secka A."/>
            <person name="Antonio M."/>
            <person name="Oren A."/>
            <person name="Chaudhuri R.R."/>
            <person name="La Ragione R."/>
            <person name="Hildebrand F."/>
            <person name="Pallen M.J."/>
        </authorList>
    </citation>
    <scope>NUCLEOTIDE SEQUENCE</scope>
    <source>
        <strain evidence="1">5134</strain>
    </source>
</reference>
<accession>A0A9D1YZG1</accession>
<comment type="caution">
    <text evidence="1">The sequence shown here is derived from an EMBL/GenBank/DDBJ whole genome shotgun (WGS) entry which is preliminary data.</text>
</comment>
<proteinExistence type="predicted"/>
<dbReference type="EMBL" id="DXDA01000036">
    <property type="protein sequence ID" value="HIY68654.1"/>
    <property type="molecule type" value="Genomic_DNA"/>
</dbReference>
<reference evidence="1" key="2">
    <citation type="submission" date="2021-04" db="EMBL/GenBank/DDBJ databases">
        <authorList>
            <person name="Gilroy R."/>
        </authorList>
    </citation>
    <scope>NUCLEOTIDE SEQUENCE</scope>
    <source>
        <strain evidence="1">5134</strain>
    </source>
</reference>
<dbReference type="InterPro" id="IPR011467">
    <property type="entry name" value="DUF1573"/>
</dbReference>